<proteinExistence type="predicted"/>
<protein>
    <submittedName>
        <fullName evidence="2">Uncharacterized protein</fullName>
    </submittedName>
</protein>
<accession>A0A2Z7AXQ6</accession>
<feature type="compositionally biased region" description="Basic residues" evidence="1">
    <location>
        <begin position="28"/>
        <end position="40"/>
    </location>
</feature>
<evidence type="ECO:0000313" key="2">
    <source>
        <dbReference type="EMBL" id="KZV26253.1"/>
    </source>
</evidence>
<dbReference type="AlphaFoldDB" id="A0A2Z7AXQ6"/>
<feature type="region of interest" description="Disordered" evidence="1">
    <location>
        <begin position="1"/>
        <end position="48"/>
    </location>
</feature>
<evidence type="ECO:0000256" key="1">
    <source>
        <dbReference type="SAM" id="MobiDB-lite"/>
    </source>
</evidence>
<evidence type="ECO:0000313" key="3">
    <source>
        <dbReference type="Proteomes" id="UP000250235"/>
    </source>
</evidence>
<keyword evidence="3" id="KW-1185">Reference proteome</keyword>
<name>A0A2Z7AXQ6_9LAMI</name>
<sequence length="350" mass="38493">MKSQQWISSFGPGPDGPVQVHSAPSSPRTRRRRRRRRRPRAAAAADRRRKIVSGQFDEENPFVLISSALLVQPDEGVLDLVVDRIGDNLPQSTEKSRIIVIPVGARHKCQQGIQLAVGPQPLWLRNHNSGFAPRIMVKRLATSPHDLLGITDSACKNQSVVVSLQYGPFNPYIPIRSTTIGKSRVARDPIAMHTSWRSNSDIASVISIGGAPPPARVRARGAEGVRSPVSDVRTWYRPARATPSEVRDRHAMPADTCTHSVHPPARYTRDSCAHGMRDLSKKMMNSRRICPADGSQYKQSAVGLVFMESAAGLSLETSKVESAVRNQAEAKLNQLEHNKLAGTMTTSCKR</sequence>
<reference evidence="2 3" key="1">
    <citation type="journal article" date="2015" name="Proc. Natl. Acad. Sci. U.S.A.">
        <title>The resurrection genome of Boea hygrometrica: A blueprint for survival of dehydration.</title>
        <authorList>
            <person name="Xiao L."/>
            <person name="Yang G."/>
            <person name="Zhang L."/>
            <person name="Yang X."/>
            <person name="Zhao S."/>
            <person name="Ji Z."/>
            <person name="Zhou Q."/>
            <person name="Hu M."/>
            <person name="Wang Y."/>
            <person name="Chen M."/>
            <person name="Xu Y."/>
            <person name="Jin H."/>
            <person name="Xiao X."/>
            <person name="Hu G."/>
            <person name="Bao F."/>
            <person name="Hu Y."/>
            <person name="Wan P."/>
            <person name="Li L."/>
            <person name="Deng X."/>
            <person name="Kuang T."/>
            <person name="Xiang C."/>
            <person name="Zhu J.K."/>
            <person name="Oliver M.J."/>
            <person name="He Y."/>
        </authorList>
    </citation>
    <scope>NUCLEOTIDE SEQUENCE [LARGE SCALE GENOMIC DNA]</scope>
    <source>
        <strain evidence="3">cv. XS01</strain>
    </source>
</reference>
<organism evidence="2 3">
    <name type="scientific">Dorcoceras hygrometricum</name>
    <dbReference type="NCBI Taxonomy" id="472368"/>
    <lineage>
        <taxon>Eukaryota</taxon>
        <taxon>Viridiplantae</taxon>
        <taxon>Streptophyta</taxon>
        <taxon>Embryophyta</taxon>
        <taxon>Tracheophyta</taxon>
        <taxon>Spermatophyta</taxon>
        <taxon>Magnoliopsida</taxon>
        <taxon>eudicotyledons</taxon>
        <taxon>Gunneridae</taxon>
        <taxon>Pentapetalae</taxon>
        <taxon>asterids</taxon>
        <taxon>lamiids</taxon>
        <taxon>Lamiales</taxon>
        <taxon>Gesneriaceae</taxon>
        <taxon>Didymocarpoideae</taxon>
        <taxon>Trichosporeae</taxon>
        <taxon>Loxocarpinae</taxon>
        <taxon>Dorcoceras</taxon>
    </lineage>
</organism>
<dbReference type="EMBL" id="KV011442">
    <property type="protein sequence ID" value="KZV26253.1"/>
    <property type="molecule type" value="Genomic_DNA"/>
</dbReference>
<gene>
    <name evidence="2" type="ORF">F511_19829</name>
</gene>
<dbReference type="Proteomes" id="UP000250235">
    <property type="component" value="Unassembled WGS sequence"/>
</dbReference>